<evidence type="ECO:0000313" key="7">
    <source>
        <dbReference type="EMBL" id="MFD0803866.1"/>
    </source>
</evidence>
<keyword evidence="2" id="KW-0479">Metal-binding</keyword>
<sequence>MDTTVNGTAAQVSADPATTAAEFVREGLGLTGTKTACNAGVCGACTLLVDGTPAASCLLPATALQGRSVTTVEGLAAEGPHPVQRAFAAHDAMQCGYCTPGFVVEAAAFVDRHRAEHGDTAPTRAEIADAMAGHLCRCGAYPGIYAAIAAA</sequence>
<dbReference type="SUPFAM" id="SSF47741">
    <property type="entry name" value="CO dehydrogenase ISP C-domain like"/>
    <property type="match status" value="1"/>
</dbReference>
<dbReference type="Gene3D" id="1.10.150.120">
    <property type="entry name" value="[2Fe-2S]-binding domain"/>
    <property type="match status" value="1"/>
</dbReference>
<dbReference type="Pfam" id="PF00111">
    <property type="entry name" value="Fer2"/>
    <property type="match status" value="1"/>
</dbReference>
<dbReference type="PANTHER" id="PTHR44379:SF5">
    <property type="entry name" value="OXIDOREDUCTASE WITH IRON-SULFUR SUBUNIT"/>
    <property type="match status" value="1"/>
</dbReference>
<evidence type="ECO:0000256" key="3">
    <source>
        <dbReference type="ARBA" id="ARBA00023002"/>
    </source>
</evidence>
<dbReference type="Pfam" id="PF01799">
    <property type="entry name" value="Fer2_2"/>
    <property type="match status" value="1"/>
</dbReference>
<evidence type="ECO:0000256" key="2">
    <source>
        <dbReference type="ARBA" id="ARBA00022723"/>
    </source>
</evidence>
<keyword evidence="4" id="KW-0408">Iron</keyword>
<organism evidence="7 8">
    <name type="scientific">Streptomonospora algeriensis</name>
    <dbReference type="NCBI Taxonomy" id="995084"/>
    <lineage>
        <taxon>Bacteria</taxon>
        <taxon>Bacillati</taxon>
        <taxon>Actinomycetota</taxon>
        <taxon>Actinomycetes</taxon>
        <taxon>Streptosporangiales</taxon>
        <taxon>Nocardiopsidaceae</taxon>
        <taxon>Streptomonospora</taxon>
    </lineage>
</organism>
<dbReference type="InterPro" id="IPR006058">
    <property type="entry name" value="2Fe2S_fd_BS"/>
</dbReference>
<gene>
    <name evidence="7" type="ORF">ACFQZU_21450</name>
</gene>
<dbReference type="InterPro" id="IPR051452">
    <property type="entry name" value="Diverse_Oxidoreductases"/>
</dbReference>
<name>A0ABW3BLC3_9ACTN</name>
<evidence type="ECO:0000256" key="1">
    <source>
        <dbReference type="ARBA" id="ARBA00022714"/>
    </source>
</evidence>
<dbReference type="Proteomes" id="UP001596956">
    <property type="component" value="Unassembled WGS sequence"/>
</dbReference>
<dbReference type="EMBL" id="JBHTHR010001175">
    <property type="protein sequence ID" value="MFD0803866.1"/>
    <property type="molecule type" value="Genomic_DNA"/>
</dbReference>
<comment type="caution">
    <text evidence="7">The sequence shown here is derived from an EMBL/GenBank/DDBJ whole genome shotgun (WGS) entry which is preliminary data.</text>
</comment>
<accession>A0ABW3BLC3</accession>
<dbReference type="InterPro" id="IPR036884">
    <property type="entry name" value="2Fe-2S-bd_dom_sf"/>
</dbReference>
<evidence type="ECO:0000256" key="4">
    <source>
        <dbReference type="ARBA" id="ARBA00023004"/>
    </source>
</evidence>
<dbReference type="SUPFAM" id="SSF54292">
    <property type="entry name" value="2Fe-2S ferredoxin-like"/>
    <property type="match status" value="1"/>
</dbReference>
<evidence type="ECO:0000256" key="5">
    <source>
        <dbReference type="ARBA" id="ARBA00023014"/>
    </source>
</evidence>
<dbReference type="InterPro" id="IPR012675">
    <property type="entry name" value="Beta-grasp_dom_sf"/>
</dbReference>
<dbReference type="InterPro" id="IPR001041">
    <property type="entry name" value="2Fe-2S_ferredoxin-type"/>
</dbReference>
<dbReference type="InterPro" id="IPR036010">
    <property type="entry name" value="2Fe-2S_ferredoxin-like_sf"/>
</dbReference>
<evidence type="ECO:0000259" key="6">
    <source>
        <dbReference type="PROSITE" id="PS51085"/>
    </source>
</evidence>
<dbReference type="PANTHER" id="PTHR44379">
    <property type="entry name" value="OXIDOREDUCTASE WITH IRON-SULFUR SUBUNIT"/>
    <property type="match status" value="1"/>
</dbReference>
<keyword evidence="8" id="KW-1185">Reference proteome</keyword>
<dbReference type="PROSITE" id="PS51085">
    <property type="entry name" value="2FE2S_FER_2"/>
    <property type="match status" value="1"/>
</dbReference>
<feature type="non-terminal residue" evidence="7">
    <location>
        <position position="151"/>
    </location>
</feature>
<dbReference type="PROSITE" id="PS00197">
    <property type="entry name" value="2FE2S_FER_1"/>
    <property type="match status" value="1"/>
</dbReference>
<keyword evidence="3" id="KW-0560">Oxidoreductase</keyword>
<feature type="domain" description="2Fe-2S ferredoxin-type" evidence="6">
    <location>
        <begin position="1"/>
        <end position="75"/>
    </location>
</feature>
<reference evidence="8" key="1">
    <citation type="journal article" date="2019" name="Int. J. Syst. Evol. Microbiol.">
        <title>The Global Catalogue of Microorganisms (GCM) 10K type strain sequencing project: providing services to taxonomists for standard genome sequencing and annotation.</title>
        <authorList>
            <consortium name="The Broad Institute Genomics Platform"/>
            <consortium name="The Broad Institute Genome Sequencing Center for Infectious Disease"/>
            <person name="Wu L."/>
            <person name="Ma J."/>
        </authorList>
    </citation>
    <scope>NUCLEOTIDE SEQUENCE [LARGE SCALE GENOMIC DNA]</scope>
    <source>
        <strain evidence="8">CCUG 63369</strain>
    </source>
</reference>
<keyword evidence="5" id="KW-0411">Iron-sulfur</keyword>
<protein>
    <submittedName>
        <fullName evidence="7">(2Fe-2S)-binding protein</fullName>
    </submittedName>
</protein>
<evidence type="ECO:0000313" key="8">
    <source>
        <dbReference type="Proteomes" id="UP001596956"/>
    </source>
</evidence>
<proteinExistence type="predicted"/>
<dbReference type="InterPro" id="IPR002888">
    <property type="entry name" value="2Fe-2S-bd"/>
</dbReference>
<dbReference type="Gene3D" id="3.10.20.30">
    <property type="match status" value="1"/>
</dbReference>
<keyword evidence="1" id="KW-0001">2Fe-2S</keyword>